<dbReference type="GO" id="GO:0061630">
    <property type="term" value="F:ubiquitin protein ligase activity"/>
    <property type="evidence" value="ECO:0007669"/>
    <property type="project" value="UniProtKB-EC"/>
</dbReference>
<dbReference type="SMART" id="SM00504">
    <property type="entry name" value="Ubox"/>
    <property type="match status" value="1"/>
</dbReference>
<dbReference type="Gene3D" id="3.30.40.10">
    <property type="entry name" value="Zinc/RING finger domain, C3HC4 (zinc finger)"/>
    <property type="match status" value="1"/>
</dbReference>
<evidence type="ECO:0000313" key="9">
    <source>
        <dbReference type="EMBL" id="KAK1410422.1"/>
    </source>
</evidence>
<evidence type="ECO:0000256" key="3">
    <source>
        <dbReference type="ARBA" id="ARBA00012483"/>
    </source>
</evidence>
<dbReference type="SUPFAM" id="SSF57850">
    <property type="entry name" value="RING/U-box"/>
    <property type="match status" value="1"/>
</dbReference>
<evidence type="ECO:0000256" key="5">
    <source>
        <dbReference type="ARBA" id="ARBA00022737"/>
    </source>
</evidence>
<keyword evidence="6" id="KW-0833">Ubl conjugation pathway</keyword>
<dbReference type="InterPro" id="IPR045210">
    <property type="entry name" value="RING-Ubox_PUB"/>
</dbReference>
<proteinExistence type="predicted"/>
<dbReference type="GO" id="GO:0016567">
    <property type="term" value="P:protein ubiquitination"/>
    <property type="evidence" value="ECO:0007669"/>
    <property type="project" value="InterPro"/>
</dbReference>
<organism evidence="9 10">
    <name type="scientific">Tagetes erecta</name>
    <name type="common">African marigold</name>
    <dbReference type="NCBI Taxonomy" id="13708"/>
    <lineage>
        <taxon>Eukaryota</taxon>
        <taxon>Viridiplantae</taxon>
        <taxon>Streptophyta</taxon>
        <taxon>Embryophyta</taxon>
        <taxon>Tracheophyta</taxon>
        <taxon>Spermatophyta</taxon>
        <taxon>Magnoliopsida</taxon>
        <taxon>eudicotyledons</taxon>
        <taxon>Gunneridae</taxon>
        <taxon>Pentapetalae</taxon>
        <taxon>asterids</taxon>
        <taxon>campanulids</taxon>
        <taxon>Asterales</taxon>
        <taxon>Asteraceae</taxon>
        <taxon>Asteroideae</taxon>
        <taxon>Heliantheae alliance</taxon>
        <taxon>Tageteae</taxon>
        <taxon>Tagetes</taxon>
    </lineage>
</organism>
<comment type="pathway">
    <text evidence="2">Protein modification; protein ubiquitination.</text>
</comment>
<dbReference type="InterPro" id="IPR011989">
    <property type="entry name" value="ARM-like"/>
</dbReference>
<evidence type="ECO:0000313" key="10">
    <source>
        <dbReference type="Proteomes" id="UP001229421"/>
    </source>
</evidence>
<dbReference type="PANTHER" id="PTHR23315:SF240">
    <property type="entry name" value="U-BOX DOMAIN-CONTAINING PROTEIN 5"/>
    <property type="match status" value="1"/>
</dbReference>
<protein>
    <recommendedName>
        <fullName evidence="3">RING-type E3 ubiquitin transferase</fullName>
        <ecNumber evidence="3">2.3.2.27</ecNumber>
    </recommendedName>
</protein>
<evidence type="ECO:0000256" key="4">
    <source>
        <dbReference type="ARBA" id="ARBA00022679"/>
    </source>
</evidence>
<gene>
    <name evidence="9" type="ORF">QVD17_36959</name>
</gene>
<dbReference type="EMBL" id="JAUHHV010000010">
    <property type="protein sequence ID" value="KAK1410422.1"/>
    <property type="molecule type" value="Genomic_DNA"/>
</dbReference>
<dbReference type="InterPro" id="IPR000225">
    <property type="entry name" value="Armadillo"/>
</dbReference>
<dbReference type="PROSITE" id="PS51698">
    <property type="entry name" value="U_BOX"/>
    <property type="match status" value="1"/>
</dbReference>
<dbReference type="Pfam" id="PF04564">
    <property type="entry name" value="U-box"/>
    <property type="match status" value="1"/>
</dbReference>
<evidence type="ECO:0000256" key="2">
    <source>
        <dbReference type="ARBA" id="ARBA00004906"/>
    </source>
</evidence>
<dbReference type="SMART" id="SM00185">
    <property type="entry name" value="ARM"/>
    <property type="match status" value="3"/>
</dbReference>
<comment type="caution">
    <text evidence="9">The sequence shown here is derived from an EMBL/GenBank/DDBJ whole genome shotgun (WGS) entry which is preliminary data.</text>
</comment>
<dbReference type="InterPro" id="IPR003613">
    <property type="entry name" value="Ubox_domain"/>
</dbReference>
<dbReference type="Gene3D" id="1.25.10.10">
    <property type="entry name" value="Leucine-rich Repeat Variant"/>
    <property type="match status" value="2"/>
</dbReference>
<comment type="catalytic activity">
    <reaction evidence="1">
        <text>S-ubiquitinyl-[E2 ubiquitin-conjugating enzyme]-L-cysteine + [acceptor protein]-L-lysine = [E2 ubiquitin-conjugating enzyme]-L-cysteine + N(6)-ubiquitinyl-[acceptor protein]-L-lysine.</text>
        <dbReference type="EC" id="2.3.2.27"/>
    </reaction>
</comment>
<sequence>MRTDVTEASEKLPSPCDIRVHSVMCTKLLKLVDRVDKIVPAIEAAKPRCSSGIDSLCQLISGIDKAKLLIQDCCDSSKLYLALTGNTVLSRCKKSKSLLELSLTQLHNMVPVLLASKIYQIIEELRGVKFSLNPLEEEAGKAVRSLLEGCRSGNQSEKESRNEWIQIAAQKLQITSPKALLFERRSIKKLLKQLDERSGTQQKKQILSFLLHLLNKYEKSIVSGRIENSNNVQTQNYESRTVDSHVESEKDTSGTPPEEFKCSISQKLMYDPVVIDSGQTFERMWIQKWLDEGHDMCPKTNRKLSNHSLIPNTSMKDQISKWCETYGVTVSNPFDQLSNDVNAWEYSSSSINSLSSMYSLHLPVDYSNLSLSSLENSRVLEDTREFNDDLSKEIDDALPWESQCKFVEDLMTRLENDDQACKFISCENLVRSLVRFLKIARDINDVKAQKVGCLLLLILITKFRSINNLNKDALEKFLESEGINEALAITEELSAHKKCRSEIVSSGSLAYIFKILDTHIRDIQIPVLKILYNLTSTRNVRSLVVSSDVIPKLVRLSEDTSLSRYCIAILANLCENQNNINIIAETNGCISFVAKVLDSNNSEEQEHALNILLSLCSQSIQHSRLVMTDESVIPSLVLISHNGNPKGKAKAHELIRLLGDA</sequence>
<reference evidence="9" key="1">
    <citation type="journal article" date="2023" name="bioRxiv">
        <title>Improved chromosome-level genome assembly for marigold (Tagetes erecta).</title>
        <authorList>
            <person name="Jiang F."/>
            <person name="Yuan L."/>
            <person name="Wang S."/>
            <person name="Wang H."/>
            <person name="Xu D."/>
            <person name="Wang A."/>
            <person name="Fan W."/>
        </authorList>
    </citation>
    <scope>NUCLEOTIDE SEQUENCE</scope>
    <source>
        <strain evidence="9">WSJ</strain>
        <tissue evidence="9">Leaf</tissue>
    </source>
</reference>
<dbReference type="CDD" id="cd16664">
    <property type="entry name" value="RING-Ubox_PUB"/>
    <property type="match status" value="1"/>
</dbReference>
<dbReference type="InterPro" id="IPR013083">
    <property type="entry name" value="Znf_RING/FYVE/PHD"/>
</dbReference>
<feature type="compositionally biased region" description="Basic and acidic residues" evidence="7">
    <location>
        <begin position="240"/>
        <end position="252"/>
    </location>
</feature>
<feature type="region of interest" description="Disordered" evidence="7">
    <location>
        <begin position="232"/>
        <end position="258"/>
    </location>
</feature>
<evidence type="ECO:0000256" key="1">
    <source>
        <dbReference type="ARBA" id="ARBA00000900"/>
    </source>
</evidence>
<keyword evidence="5" id="KW-0677">Repeat</keyword>
<dbReference type="InterPro" id="IPR016024">
    <property type="entry name" value="ARM-type_fold"/>
</dbReference>
<evidence type="ECO:0000259" key="8">
    <source>
        <dbReference type="PROSITE" id="PS51698"/>
    </source>
</evidence>
<evidence type="ECO:0000256" key="6">
    <source>
        <dbReference type="ARBA" id="ARBA00022786"/>
    </source>
</evidence>
<accession>A0AAD8JTN7</accession>
<dbReference type="SUPFAM" id="SSF48371">
    <property type="entry name" value="ARM repeat"/>
    <property type="match status" value="1"/>
</dbReference>
<dbReference type="AlphaFoldDB" id="A0AAD8JTN7"/>
<dbReference type="Proteomes" id="UP001229421">
    <property type="component" value="Unassembled WGS sequence"/>
</dbReference>
<feature type="domain" description="U-box" evidence="8">
    <location>
        <begin position="255"/>
        <end position="329"/>
    </location>
</feature>
<evidence type="ECO:0000256" key="7">
    <source>
        <dbReference type="SAM" id="MobiDB-lite"/>
    </source>
</evidence>
<dbReference type="Pfam" id="PF25598">
    <property type="entry name" value="ARM_PUB"/>
    <property type="match status" value="1"/>
</dbReference>
<dbReference type="EC" id="2.3.2.27" evidence="3"/>
<dbReference type="InterPro" id="IPR058678">
    <property type="entry name" value="ARM_PUB"/>
</dbReference>
<keyword evidence="10" id="KW-1185">Reference proteome</keyword>
<keyword evidence="4" id="KW-0808">Transferase</keyword>
<name>A0AAD8JTN7_TARER</name>
<dbReference type="PANTHER" id="PTHR23315">
    <property type="entry name" value="U BOX DOMAIN-CONTAINING"/>
    <property type="match status" value="1"/>
</dbReference>